<evidence type="ECO:0000259" key="1">
    <source>
        <dbReference type="Pfam" id="PF24924"/>
    </source>
</evidence>
<protein>
    <submittedName>
        <fullName evidence="3">Uncharacterized protein LOC111307122</fullName>
    </submittedName>
</protein>
<dbReference type="KEGG" id="dzi:111307122"/>
<dbReference type="InterPro" id="IPR056647">
    <property type="entry name" value="DUF7745"/>
</dbReference>
<accession>A0A6P6A7I0</accession>
<organism evidence="2 3">
    <name type="scientific">Durio zibethinus</name>
    <name type="common">Durian</name>
    <dbReference type="NCBI Taxonomy" id="66656"/>
    <lineage>
        <taxon>Eukaryota</taxon>
        <taxon>Viridiplantae</taxon>
        <taxon>Streptophyta</taxon>
        <taxon>Embryophyta</taxon>
        <taxon>Tracheophyta</taxon>
        <taxon>Spermatophyta</taxon>
        <taxon>Magnoliopsida</taxon>
        <taxon>eudicotyledons</taxon>
        <taxon>Gunneridae</taxon>
        <taxon>Pentapetalae</taxon>
        <taxon>rosids</taxon>
        <taxon>malvids</taxon>
        <taxon>Malvales</taxon>
        <taxon>Malvaceae</taxon>
        <taxon>Helicteroideae</taxon>
        <taxon>Durio</taxon>
    </lineage>
</organism>
<feature type="domain" description="DUF7745" evidence="1">
    <location>
        <begin position="67"/>
        <end position="272"/>
    </location>
</feature>
<dbReference type="RefSeq" id="XP_022760884.1">
    <property type="nucleotide sequence ID" value="XM_022905149.1"/>
</dbReference>
<evidence type="ECO:0000313" key="3">
    <source>
        <dbReference type="RefSeq" id="XP_022760884.1"/>
    </source>
</evidence>
<dbReference type="PANTHER" id="PTHR48200">
    <property type="entry name" value="PROTEIN, PUTATIVE-RELATED"/>
    <property type="match status" value="1"/>
</dbReference>
<dbReference type="AlphaFoldDB" id="A0A6P6A7I0"/>
<proteinExistence type="predicted"/>
<evidence type="ECO:0000313" key="2">
    <source>
        <dbReference type="Proteomes" id="UP000515121"/>
    </source>
</evidence>
<dbReference type="GeneID" id="111307122"/>
<dbReference type="PANTHER" id="PTHR48200:SF1">
    <property type="entry name" value="AMINOTRANSFERASE-LIKE PLANT MOBILE DOMAIN-CONTAINING PROTEIN"/>
    <property type="match status" value="1"/>
</dbReference>
<keyword evidence="2" id="KW-1185">Reference proteome</keyword>
<dbReference type="OrthoDB" id="984336at2759"/>
<reference evidence="3" key="1">
    <citation type="submission" date="2025-08" db="UniProtKB">
        <authorList>
            <consortium name="RefSeq"/>
        </authorList>
    </citation>
    <scope>IDENTIFICATION</scope>
    <source>
        <tissue evidence="3">Fruit stalk</tissue>
    </source>
</reference>
<sequence length="274" mass="32010">MKADVEDGFLKLLMVVEVRDCDRLDCEGRMGWIIRRTSRREWAIGYKGGLVVVKFQLPRVVVEAGKCKFWDPSYRCFVFNQEDLALTIEEYSSLLRIESINQDKTYWKEHKTTGYRKKLAKIMQVEVEEIDKHKKEKNGVETISSAFLLEYIRKYIDTDQGLDVFALAIYGLMIFPKILGHIEASVVDFFEQLDKGINPSPTILKPFLGERKDIISAILLHFNPIKEFIAKKWRKDWTKGQWLAFFLKLTSEDVTWRALWMLSMAILYSCGDES</sequence>
<gene>
    <name evidence="3" type="primary">LOC111307122</name>
</gene>
<dbReference type="Proteomes" id="UP000515121">
    <property type="component" value="Unplaced"/>
</dbReference>
<name>A0A6P6A7I0_DURZI</name>
<dbReference type="Pfam" id="PF24924">
    <property type="entry name" value="DUF7745"/>
    <property type="match status" value="1"/>
</dbReference>